<feature type="compositionally biased region" description="Basic residues" evidence="1">
    <location>
        <begin position="37"/>
        <end position="51"/>
    </location>
</feature>
<protein>
    <submittedName>
        <fullName evidence="2">Uncharacterized protein</fullName>
    </submittedName>
</protein>
<organism evidence="2">
    <name type="scientific">viral metagenome</name>
    <dbReference type="NCBI Taxonomy" id="1070528"/>
    <lineage>
        <taxon>unclassified sequences</taxon>
        <taxon>metagenomes</taxon>
        <taxon>organismal metagenomes</taxon>
    </lineage>
</organism>
<name>A0A6C0LQG8_9ZZZZ</name>
<reference evidence="2" key="1">
    <citation type="journal article" date="2020" name="Nature">
        <title>Giant virus diversity and host interactions through global metagenomics.</title>
        <authorList>
            <person name="Schulz F."/>
            <person name="Roux S."/>
            <person name="Paez-Espino D."/>
            <person name="Jungbluth S."/>
            <person name="Walsh D.A."/>
            <person name="Denef V.J."/>
            <person name="McMahon K.D."/>
            <person name="Konstantinidis K.T."/>
            <person name="Eloe-Fadrosh E.A."/>
            <person name="Kyrpides N.C."/>
            <person name="Woyke T."/>
        </authorList>
    </citation>
    <scope>NUCLEOTIDE SEQUENCE</scope>
    <source>
        <strain evidence="2">GVMAG-M-3300027969-2</strain>
    </source>
</reference>
<evidence type="ECO:0000313" key="2">
    <source>
        <dbReference type="EMBL" id="QHU32610.1"/>
    </source>
</evidence>
<sequence length="95" mass="10879">MDIINRISPLINRISPFSSSKSRSTSRSSSRSPNNKSKTKRRKTKPLTVKPKKTVKNNQEWNEHLKACAKKYGITTKQAASHGECREAYYANKRK</sequence>
<dbReference type="AlphaFoldDB" id="A0A6C0LQG8"/>
<feature type="region of interest" description="Disordered" evidence="1">
    <location>
        <begin position="1"/>
        <end position="51"/>
    </location>
</feature>
<proteinExistence type="predicted"/>
<accession>A0A6C0LQG8</accession>
<evidence type="ECO:0000256" key="1">
    <source>
        <dbReference type="SAM" id="MobiDB-lite"/>
    </source>
</evidence>
<dbReference type="EMBL" id="MN740540">
    <property type="protein sequence ID" value="QHU32610.1"/>
    <property type="molecule type" value="Genomic_DNA"/>
</dbReference>
<feature type="compositionally biased region" description="Low complexity" evidence="1">
    <location>
        <begin position="15"/>
        <end position="36"/>
    </location>
</feature>